<feature type="region of interest" description="Disordered" evidence="1">
    <location>
        <begin position="300"/>
        <end position="325"/>
    </location>
</feature>
<feature type="compositionally biased region" description="Polar residues" evidence="1">
    <location>
        <begin position="1308"/>
        <end position="1319"/>
    </location>
</feature>
<gene>
    <name evidence="2" type="ORF">DIATSA_LOCUS11837</name>
</gene>
<feature type="region of interest" description="Disordered" evidence="1">
    <location>
        <begin position="1335"/>
        <end position="1357"/>
    </location>
</feature>
<feature type="compositionally biased region" description="Low complexity" evidence="1">
    <location>
        <begin position="1271"/>
        <end position="1284"/>
    </location>
</feature>
<keyword evidence="3" id="KW-1185">Reference proteome</keyword>
<reference evidence="2" key="1">
    <citation type="submission" date="2021-12" db="EMBL/GenBank/DDBJ databases">
        <authorList>
            <person name="King R."/>
        </authorList>
    </citation>
    <scope>NUCLEOTIDE SEQUENCE</scope>
</reference>
<proteinExistence type="predicted"/>
<dbReference type="EMBL" id="OU893337">
    <property type="protein sequence ID" value="CAG9794462.1"/>
    <property type="molecule type" value="Genomic_DNA"/>
</dbReference>
<protein>
    <submittedName>
        <fullName evidence="2">Uncharacterized protein</fullName>
    </submittedName>
</protein>
<feature type="compositionally biased region" description="Basic and acidic residues" evidence="1">
    <location>
        <begin position="300"/>
        <end position="320"/>
    </location>
</feature>
<organism evidence="2 3">
    <name type="scientific">Diatraea saccharalis</name>
    <name type="common">sugarcane borer</name>
    <dbReference type="NCBI Taxonomy" id="40085"/>
    <lineage>
        <taxon>Eukaryota</taxon>
        <taxon>Metazoa</taxon>
        <taxon>Ecdysozoa</taxon>
        <taxon>Arthropoda</taxon>
        <taxon>Hexapoda</taxon>
        <taxon>Insecta</taxon>
        <taxon>Pterygota</taxon>
        <taxon>Neoptera</taxon>
        <taxon>Endopterygota</taxon>
        <taxon>Lepidoptera</taxon>
        <taxon>Glossata</taxon>
        <taxon>Ditrysia</taxon>
        <taxon>Pyraloidea</taxon>
        <taxon>Crambidae</taxon>
        <taxon>Crambinae</taxon>
        <taxon>Diatraea</taxon>
    </lineage>
</organism>
<evidence type="ECO:0000313" key="2">
    <source>
        <dbReference type="EMBL" id="CAG9794462.1"/>
    </source>
</evidence>
<feature type="region of interest" description="Disordered" evidence="1">
    <location>
        <begin position="1369"/>
        <end position="1465"/>
    </location>
</feature>
<feature type="region of interest" description="Disordered" evidence="1">
    <location>
        <begin position="2053"/>
        <end position="2079"/>
    </location>
</feature>
<evidence type="ECO:0000313" key="3">
    <source>
        <dbReference type="Proteomes" id="UP001153714"/>
    </source>
</evidence>
<dbReference type="Proteomes" id="UP001153714">
    <property type="component" value="Chromosome 6"/>
</dbReference>
<dbReference type="OrthoDB" id="2019130at2759"/>
<feature type="compositionally biased region" description="Low complexity" evidence="1">
    <location>
        <begin position="1369"/>
        <end position="1379"/>
    </location>
</feature>
<reference evidence="2" key="2">
    <citation type="submission" date="2022-10" db="EMBL/GenBank/DDBJ databases">
        <authorList>
            <consortium name="ENA_rothamsted_submissions"/>
            <consortium name="culmorum"/>
            <person name="King R."/>
        </authorList>
    </citation>
    <scope>NUCLEOTIDE SEQUENCE</scope>
</reference>
<feature type="region of interest" description="Disordered" evidence="1">
    <location>
        <begin position="339"/>
        <end position="383"/>
    </location>
</feature>
<name>A0A9N9RE47_9NEOP</name>
<feature type="compositionally biased region" description="Polar residues" evidence="1">
    <location>
        <begin position="348"/>
        <end position="361"/>
    </location>
</feature>
<feature type="compositionally biased region" description="Low complexity" evidence="1">
    <location>
        <begin position="1343"/>
        <end position="1357"/>
    </location>
</feature>
<sequence length="2330" mass="263684">MRESKPIYITKHNHKYQLYNSRVINTPRRYGCTTTEAGVQYEHPGDIVICTCKNGMGVRRHQEIRYLSSQPRHVYAYHGSRSFTDIGVGNLIPLQKKKIKRIYLPETDDRGVGSSDLSSFLTRKTKPYNRNYYYNNKNTSTRGVGGAVDDTIIVIHKKLSPIINTKSGTTSPKLSLVSNQRNNVEIGSNTQGKTLATTSTQIEKIMDNDDIKIEVKTVEVSIEHDREFTKQYKKFSQKNLSSVPVQLKEKPISKRAQEAERIFSSDSLVEHIHNLENPSEDKQSHVDVMENKLEREYRKMFSTKSKESKDQKVEEVRTESSMKSTSLLRRRFEALRRGLARKEDSKRSTNISDKGSSNGSELSKRDVSIASDPPSLQSRSYTDVKIREPFTKMEQYVTSNSKPIHGKPLAIKTNSYRSEEDDSSYQGATGMFKLWGKKFNFDDEENAQSQFKEQNIIINENDNKKEGKRFFFFKKKSKDKPTNIYKQKKGLTAGRCEVGDGLIIKIGAAYPKPHSLDKKECRKAIEKIPEEYEEMFTKAWLQNFLAQTIESRNSVKVRWNNNAYATSSSTIFEIMENVYKDTGIIFRSKSEITTKESSYYKSNPKQRVNFVKDVEAWMIPKLIPDKPVITSSIARDEKEHDRNKIHVRISDQKWIIDKSKAFAHKIEVVLHSRNIVKSYKNPSTEYLTIDIPKGFFSDSGTDSGVADHMSNEEVYKIVEYESPESRTRANAANFETGDHLKDIKVTVSLKDENFESKIIETVIKRRPIQRDVVIQNSKVSIPNRCNVIGVGIITQKDTRIRKPILKIQDEYTDDESYHSVRINHIKSRFAESYLQDYYRHMSLGIDFSWCLSDSQVQCCSDISHNTVNNQGDGTKSCPNIYDDYITSTVISSCGTSCCSPCGPMPCSDSWNNNCKTGLVAKFYNKIKPKLLRVDTYPDSQKRMTPKDSLEVFKKRKLYALSAKSKWGNPEEIPYSIPSIESKGAPDTLIDCPKARTTCWKATSKIPKTKICEKHVSFPDCETLNTSLIKQLATTPSGILIFKGSSKCVECEKKGSICTKHTKIDPNPACEIPPPRRPCLDDIPTRKASPCCPADMIMPQTSQMSISKSVGKPLHRDPSINSLKLSAKSCISDPGFQCPPPSCPPHPCPPSPCPPNPCNPPPPPCSPKAQKSSFKCCPPPKKCHPFPTPLVPKSQQCPPKSSEPRTYYQPPKTCDSPRTRSKPGSSSSTICEETNKQKCHSPDNVPCGSPSVSGIHLSSPPRSRCPSPPEPSSCTNPSCPNSVSSPPEPRRRHKSPRSYESTPHKRSKPGNSSSTICNKPNKQKCYSPGKLPCGSPPVSGIHLSSPPRSRCPSPPTSCTNPDCPNNVLSSTSCDSSPISSKACPDNSYQRPQSPPCKKKPARSNKPNTPPCKTQPPKCSPKQSCVKPPKKSRKIMDCEPQKAKCPVEQPKPTRRQKKPECQAPKKPPCEACTKGRSGEFPWPLKNQNSYQSSMENVLSNCSSTEPNTKNKCTFETPVQCPSKQSCKSPPKISGIFLKLRPARKSSSECEAHMYNTDVRRPAISQLDDDIIINIKKCTDSTEEIREGLNIKVQDFDGNTLYERLDYSNEIENTNKQKLPSVLNEMYKNSNVHVVSTSRPVQNMQCHEESNLNLADTKSEASVANLIEINFKLKVTQGDKTTELNIGTDDASNDLKNCPKNYLGQTSQNVFISKDETDQCKDEYNDKNDVNIKIIIKNYKPKKRNKSMGDEFVQSIAQKFQTVSTGYSDILAKTNEDNVYSIHKTSLNLTSSNDGSQIDIQAKEKIIKEAHTDIKQISHKVLNKLEDSESKVTNENSVSSIHRTIQKHTYSNDQSQIDRHPKDVIVKEENIQEIPVGIIKRANSILDKLEHSKSKLDINQNEKVLCKQCKENEIDDIQNYIYKEENTYIAKKDRFSLKDTQDSHANDILANDSYKPMPKSNSNIVPKSLTKEEKKSILKKILEKVKRTNKKEKMKEFTEVLNMILNDNSDHEETTQECMDLMKKMRLVSPNSNQFRDTDSLNNYFTRFDSSVLSEQESHNNANVKYPSENVSETSVRDTDESYDENETPRSCICSTFAERLNMCSVNGNGCCCRYPTKADVETCCDLRTEEDFLLLNYKTIEYIDVETQNSKYFCNGNKISVHSKAVSDSFKNKNDAIVDTFEKSESIKNCKNGIPTHVNHMQTCHYKKFNRNSILGISDEDKVLLLNTQSTNVAVDTMFSRNIGNDDEEKEKLLKKAYAKYERNTDILQSYETKKAVLQIYAEKTSDEGRLVAKLPKFVQDKENDIEKNYEKYVQSMYNGIKNKFVMMSVEK</sequence>
<feature type="region of interest" description="Disordered" evidence="1">
    <location>
        <begin position="1189"/>
        <end position="1322"/>
    </location>
</feature>
<feature type="compositionally biased region" description="Polar residues" evidence="1">
    <location>
        <begin position="1221"/>
        <end position="1231"/>
    </location>
</feature>
<feature type="compositionally biased region" description="Polar residues" evidence="1">
    <location>
        <begin position="2053"/>
        <end position="2071"/>
    </location>
</feature>
<evidence type="ECO:0000256" key="1">
    <source>
        <dbReference type="SAM" id="MobiDB-lite"/>
    </source>
</evidence>
<accession>A0A9N9RE47</accession>